<dbReference type="PROSITE" id="PS50076">
    <property type="entry name" value="DNAJ_2"/>
    <property type="match status" value="1"/>
</dbReference>
<proteinExistence type="predicted"/>
<evidence type="ECO:0000256" key="5">
    <source>
        <dbReference type="ARBA" id="ARBA00023288"/>
    </source>
</evidence>
<feature type="transmembrane region" description="Helical" evidence="6">
    <location>
        <begin position="342"/>
        <end position="370"/>
    </location>
</feature>
<feature type="transmembrane region" description="Helical" evidence="6">
    <location>
        <begin position="168"/>
        <end position="186"/>
    </location>
</feature>
<feature type="transmembrane region" description="Helical" evidence="6">
    <location>
        <begin position="311"/>
        <end position="336"/>
    </location>
</feature>
<keyword evidence="3" id="KW-0564">Palmitate</keyword>
<feature type="transmembrane region" description="Helical" evidence="6">
    <location>
        <begin position="246"/>
        <end position="263"/>
    </location>
</feature>
<evidence type="ECO:0000259" key="7">
    <source>
        <dbReference type="PROSITE" id="PS50076"/>
    </source>
</evidence>
<dbReference type="InterPro" id="IPR019396">
    <property type="entry name" value="TM_Fragile-X-F-assoc"/>
</dbReference>
<keyword evidence="9" id="KW-1185">Reference proteome</keyword>
<dbReference type="GO" id="GO:0016020">
    <property type="term" value="C:membrane"/>
    <property type="evidence" value="ECO:0007669"/>
    <property type="project" value="UniProtKB-SubCell"/>
</dbReference>
<dbReference type="EMBL" id="GL883013">
    <property type="protein sequence ID" value="EGG19771.1"/>
    <property type="molecule type" value="Genomic_DNA"/>
</dbReference>
<dbReference type="GO" id="GO:0005737">
    <property type="term" value="C:cytoplasm"/>
    <property type="evidence" value="ECO:0007669"/>
    <property type="project" value="UniProtKB-ARBA"/>
</dbReference>
<feature type="transmembrane region" description="Helical" evidence="6">
    <location>
        <begin position="269"/>
        <end position="291"/>
    </location>
</feature>
<dbReference type="InterPro" id="IPR051434">
    <property type="entry name" value="DnaJ_C_subfamily_member5"/>
</dbReference>
<keyword evidence="4" id="KW-0143">Chaperone</keyword>
<evidence type="ECO:0000256" key="1">
    <source>
        <dbReference type="ARBA" id="ARBA00004635"/>
    </source>
</evidence>
<dbReference type="Proteomes" id="UP000007797">
    <property type="component" value="Unassembled WGS sequence"/>
</dbReference>
<keyword evidence="6" id="KW-1133">Transmembrane helix</keyword>
<dbReference type="SMART" id="SM00271">
    <property type="entry name" value="DnaJ"/>
    <property type="match status" value="1"/>
</dbReference>
<feature type="transmembrane region" description="Helical" evidence="6">
    <location>
        <begin position="98"/>
        <end position="119"/>
    </location>
</feature>
<evidence type="ECO:0000313" key="9">
    <source>
        <dbReference type="Proteomes" id="UP000007797"/>
    </source>
</evidence>
<feature type="domain" description="J" evidence="7">
    <location>
        <begin position="7"/>
        <end position="71"/>
    </location>
</feature>
<protein>
    <submittedName>
        <fullName evidence="8">DnaJ subfamily B member 5</fullName>
    </submittedName>
</protein>
<dbReference type="InterPro" id="IPR036869">
    <property type="entry name" value="J_dom_sf"/>
</dbReference>
<evidence type="ECO:0000256" key="2">
    <source>
        <dbReference type="ARBA" id="ARBA00023136"/>
    </source>
</evidence>
<accession>F4PWW8</accession>
<name>F4PWW8_CACFS</name>
<evidence type="ECO:0000256" key="4">
    <source>
        <dbReference type="ARBA" id="ARBA00023186"/>
    </source>
</evidence>
<dbReference type="GeneID" id="14872285"/>
<dbReference type="PANTHER" id="PTHR44027">
    <property type="entry name" value="DNAJ HOMOLOG SUBFAMILY C MEMBER 5 HOMOLOG"/>
    <property type="match status" value="1"/>
</dbReference>
<dbReference type="InterPro" id="IPR018253">
    <property type="entry name" value="DnaJ_domain_CS"/>
</dbReference>
<dbReference type="OrthoDB" id="10250354at2759"/>
<dbReference type="PRINTS" id="PR00625">
    <property type="entry name" value="JDOMAIN"/>
</dbReference>
<dbReference type="AlphaFoldDB" id="F4PWW8"/>
<organism evidence="8 9">
    <name type="scientific">Cavenderia fasciculata</name>
    <name type="common">Slime mold</name>
    <name type="synonym">Dictyostelium fasciculatum</name>
    <dbReference type="NCBI Taxonomy" id="261658"/>
    <lineage>
        <taxon>Eukaryota</taxon>
        <taxon>Amoebozoa</taxon>
        <taxon>Evosea</taxon>
        <taxon>Eumycetozoa</taxon>
        <taxon>Dictyostelia</taxon>
        <taxon>Acytosteliales</taxon>
        <taxon>Cavenderiaceae</taxon>
        <taxon>Cavenderia</taxon>
    </lineage>
</organism>
<dbReference type="STRING" id="1054147.F4PWW8"/>
<dbReference type="PROSITE" id="PS00636">
    <property type="entry name" value="DNAJ_1"/>
    <property type="match status" value="1"/>
</dbReference>
<gene>
    <name evidence="8" type="ORF">DFA_06871</name>
</gene>
<sequence>MNFNTTRYYTLMGVDVNATQDEIKRAYRSLALQYHPDRNRDPEAPEMFKQIHEAYEVLSDEKKRKLYDQYGEEGLKLFDNGVLGEEAEMLALLFSGSLKIFACLFFLLVCVAILFPIFLVVKINHRVDWSWAKVFSPFWIIWGLVVLAMIIVAAVSRRMRSTVLMSKSVAILVFGALIVANLDHAIHIDWTVVFIPVYFLLAVNICSIIPNTIYSRYLKRLQGEKEYFNAATDYGLGYAGWLYRRYIFEAMEVWFIVFLVIRLDRIVTWSWWINAIPILVSMLIRLITIVADSKYLAKHTQGSESEEESSFNTFLICCYIILIIPIVIFLGLLVSYLNGKGFAIASVFIPIFIIAGILFCACCLLVPCLICCSPFGKDMEDGMFSGMQQDMFTVVNNRMQRPQKFLEAAGSNVSVSNNNNNTMEPTLSNV</sequence>
<dbReference type="SUPFAM" id="SSF46565">
    <property type="entry name" value="Chaperone J-domain"/>
    <property type="match status" value="1"/>
</dbReference>
<dbReference type="Pfam" id="PF10269">
    <property type="entry name" value="Tmemb_185A"/>
    <property type="match status" value="1"/>
</dbReference>
<feature type="transmembrane region" description="Helical" evidence="6">
    <location>
        <begin position="192"/>
        <end position="214"/>
    </location>
</feature>
<comment type="subcellular location">
    <subcellularLocation>
        <location evidence="1">Membrane</location>
        <topology evidence="1">Lipid-anchor</topology>
    </subcellularLocation>
</comment>
<dbReference type="CDD" id="cd06257">
    <property type="entry name" value="DnaJ"/>
    <property type="match status" value="1"/>
</dbReference>
<keyword evidence="6" id="KW-0812">Transmembrane</keyword>
<dbReference type="OMA" id="NMADTMG"/>
<reference evidence="9" key="1">
    <citation type="journal article" date="2011" name="Genome Res.">
        <title>Phylogeny-wide analysis of social amoeba genomes highlights ancient origins for complex intercellular communication.</title>
        <authorList>
            <person name="Heidel A.J."/>
            <person name="Lawal H.M."/>
            <person name="Felder M."/>
            <person name="Schilde C."/>
            <person name="Helps N.R."/>
            <person name="Tunggal B."/>
            <person name="Rivero F."/>
            <person name="John U."/>
            <person name="Schleicher M."/>
            <person name="Eichinger L."/>
            <person name="Platzer M."/>
            <person name="Noegel A.A."/>
            <person name="Schaap P."/>
            <person name="Gloeckner G."/>
        </authorList>
    </citation>
    <scope>NUCLEOTIDE SEQUENCE [LARGE SCALE GENOMIC DNA]</scope>
    <source>
        <strain evidence="9">SH3</strain>
    </source>
</reference>
<dbReference type="Pfam" id="PF00226">
    <property type="entry name" value="DnaJ"/>
    <property type="match status" value="1"/>
</dbReference>
<dbReference type="InterPro" id="IPR001623">
    <property type="entry name" value="DnaJ_domain"/>
</dbReference>
<dbReference type="PANTHER" id="PTHR44027:SF7">
    <property type="entry name" value="DNAJ HOMOLOG SUBFAMILY C MEMBER 5 HOMOLOG"/>
    <property type="match status" value="1"/>
</dbReference>
<evidence type="ECO:0000256" key="3">
    <source>
        <dbReference type="ARBA" id="ARBA00023139"/>
    </source>
</evidence>
<dbReference type="RefSeq" id="XP_004358117.1">
    <property type="nucleotide sequence ID" value="XM_004358060.1"/>
</dbReference>
<dbReference type="KEGG" id="dfa:DFA_06871"/>
<evidence type="ECO:0000313" key="8">
    <source>
        <dbReference type="EMBL" id="EGG19771.1"/>
    </source>
</evidence>
<dbReference type="Gene3D" id="1.10.287.110">
    <property type="entry name" value="DnaJ domain"/>
    <property type="match status" value="1"/>
</dbReference>
<keyword evidence="5" id="KW-0449">Lipoprotein</keyword>
<evidence type="ECO:0000256" key="6">
    <source>
        <dbReference type="SAM" id="Phobius"/>
    </source>
</evidence>
<keyword evidence="2 6" id="KW-0472">Membrane</keyword>
<feature type="transmembrane region" description="Helical" evidence="6">
    <location>
        <begin position="139"/>
        <end position="156"/>
    </location>
</feature>